<comment type="caution">
    <text evidence="1">The sequence shown here is derived from an EMBL/GenBank/DDBJ whole genome shotgun (WGS) entry which is preliminary data.</text>
</comment>
<sequence>MRYFNLFNIAILLVLASCGRSYDNPEIIDPPIVQPLILPVKITINNDAIYNVSYDGQKVKELTGNKGGKILFTYDGELITNIQSYNNEKLISEYSYTYINNRLIKENQYYPAYGTKTFIYEYLDNAKVQISHSETFSSRDYTVSGIYNLTNGMITSGASTGTGYESGIKADFKENIQVAYITKNFPFKNVKGFDKLINYDLSFMGKAFASYSNIVEYRKDNGATGNIFKIYKSTFNYNTMDYPISEIQKPYNIDGTPYPLNPIEITYEYNH</sequence>
<proteinExistence type="predicted"/>
<dbReference type="RefSeq" id="WP_078770830.1">
    <property type="nucleotide sequence ID" value="NZ_MAHX01000005.1"/>
</dbReference>
<protein>
    <recommendedName>
        <fullName evidence="3">DUF4595 domain-containing protein</fullName>
    </recommendedName>
</protein>
<evidence type="ECO:0000313" key="1">
    <source>
        <dbReference type="EMBL" id="OPC68255.1"/>
    </source>
</evidence>
<gene>
    <name evidence="1" type="ORF">BAZ10_13840</name>
</gene>
<dbReference type="PROSITE" id="PS51257">
    <property type="entry name" value="PROKAR_LIPOPROTEIN"/>
    <property type="match status" value="1"/>
</dbReference>
<evidence type="ECO:0000313" key="2">
    <source>
        <dbReference type="Proteomes" id="UP000190813"/>
    </source>
</evidence>
<evidence type="ECO:0008006" key="3">
    <source>
        <dbReference type="Google" id="ProtNLM"/>
    </source>
</evidence>
<dbReference type="Proteomes" id="UP000190813">
    <property type="component" value="Unassembled WGS sequence"/>
</dbReference>
<name>A0A1T3MUI7_9FLAO</name>
<dbReference type="EMBL" id="MAHX01000005">
    <property type="protein sequence ID" value="OPC68255.1"/>
    <property type="molecule type" value="Genomic_DNA"/>
</dbReference>
<accession>A0A1T3MUI7</accession>
<organism evidence="1 2">
    <name type="scientific">Elizabethkingia occulta</name>
    <dbReference type="NCBI Taxonomy" id="1867263"/>
    <lineage>
        <taxon>Bacteria</taxon>
        <taxon>Pseudomonadati</taxon>
        <taxon>Bacteroidota</taxon>
        <taxon>Flavobacteriia</taxon>
        <taxon>Flavobacteriales</taxon>
        <taxon>Weeksellaceae</taxon>
        <taxon>Elizabethkingia</taxon>
    </lineage>
</organism>
<reference evidence="1 2" key="1">
    <citation type="submission" date="2016-06" db="EMBL/GenBank/DDBJ databases">
        <title>Revisiting the taxonomy of the Elizabethkingia Genus based on Whole-Genome Sequencing, Optical Mapping, and MALDI-TOF.</title>
        <authorList>
            <person name="Nicholson A.C."/>
        </authorList>
    </citation>
    <scope>NUCLEOTIDE SEQUENCE [LARGE SCALE GENOMIC DNA]</scope>
    <source>
        <strain evidence="1 2">G4070</strain>
    </source>
</reference>
<keyword evidence="2" id="KW-1185">Reference proteome</keyword>
<dbReference type="AlphaFoldDB" id="A0A1T3MUI7"/>